<keyword evidence="5" id="KW-1185">Reference proteome</keyword>
<dbReference type="AlphaFoldDB" id="A0A3T0MYI1"/>
<feature type="domain" description="Zinc finger/thioredoxin putative" evidence="3">
    <location>
        <begin position="1"/>
        <end position="35"/>
    </location>
</feature>
<evidence type="ECO:0000313" key="4">
    <source>
        <dbReference type="EMBL" id="AZV76812.1"/>
    </source>
</evidence>
<evidence type="ECO:0000259" key="3">
    <source>
        <dbReference type="Pfam" id="PF13717"/>
    </source>
</evidence>
<organism evidence="4 5">
    <name type="scientific">Parasedimentitalea marina</name>
    <dbReference type="NCBI Taxonomy" id="2483033"/>
    <lineage>
        <taxon>Bacteria</taxon>
        <taxon>Pseudomonadati</taxon>
        <taxon>Pseudomonadota</taxon>
        <taxon>Alphaproteobacteria</taxon>
        <taxon>Rhodobacterales</taxon>
        <taxon>Paracoccaceae</taxon>
        <taxon>Parasedimentitalea</taxon>
    </lineage>
</organism>
<dbReference type="NCBIfam" id="TIGR02098">
    <property type="entry name" value="MJ0042_CXXC"/>
    <property type="match status" value="1"/>
</dbReference>
<reference evidence="4 5" key="1">
    <citation type="submission" date="2018-10" db="EMBL/GenBank/DDBJ databases">
        <title>Parasedimentitalea marina sp. nov., a psychrophilic bacterium isolated from deep seawater of the New Britain Trench.</title>
        <authorList>
            <person name="Cao J."/>
        </authorList>
    </citation>
    <scope>NUCLEOTIDE SEQUENCE [LARGE SCALE GENOMIC DNA]</scope>
    <source>
        <strain evidence="4 5">W43</strain>
    </source>
</reference>
<dbReference type="EMBL" id="CP033219">
    <property type="protein sequence ID" value="AZV76812.1"/>
    <property type="molecule type" value="Genomic_DNA"/>
</dbReference>
<name>A0A3T0MYI1_9RHOB</name>
<proteinExistence type="predicted"/>
<accession>A0A3T0MYI1</accession>
<evidence type="ECO:0000313" key="5">
    <source>
        <dbReference type="Proteomes" id="UP000283063"/>
    </source>
</evidence>
<evidence type="ECO:0000256" key="2">
    <source>
        <dbReference type="SAM" id="Phobius"/>
    </source>
</evidence>
<dbReference type="RefSeq" id="WP_127747252.1">
    <property type="nucleotide sequence ID" value="NZ_CP033219.1"/>
</dbReference>
<sequence length="341" mass="36603">MRLTCPNCDAQYEVPDEVIPPEGRDVQCSNCGDTWYQTASDSVARAASEAATPSRPEQSATAETPQETQPEQQSEQTADPFTEDPGAEPEDDYREPDLEEVSQPLPETAEPSPEPAQDLYPDPSPTSEPYDEPVADPSPEPETQTELDELAAEDAPVEAPAHTGLARGMNPSVTGILREEAEREAKLRAAEGAGLESQPDLGLDAATTDEPSRRATQARDRMARMKGENPALLAAAESGSRRGLLPDIDEINSTLRASSDPVGAAAIAPETEHPARRKSGFSRGFAVVILLVLALVLTYTNAPQIADTLPQADPYLSTYVAWVDQARLWLDAKVSGFQSSP</sequence>
<feature type="region of interest" description="Disordered" evidence="1">
    <location>
        <begin position="41"/>
        <end position="217"/>
    </location>
</feature>
<keyword evidence="2" id="KW-0812">Transmembrane</keyword>
<dbReference type="KEGG" id="sedi:EBB79_02145"/>
<dbReference type="Pfam" id="PF13717">
    <property type="entry name" value="Zn_ribbon_4"/>
    <property type="match status" value="1"/>
</dbReference>
<feature type="compositionally biased region" description="Acidic residues" evidence="1">
    <location>
        <begin position="81"/>
        <end position="100"/>
    </location>
</feature>
<dbReference type="OrthoDB" id="7159357at2"/>
<evidence type="ECO:0000256" key="1">
    <source>
        <dbReference type="SAM" id="MobiDB-lite"/>
    </source>
</evidence>
<keyword evidence="2" id="KW-0472">Membrane</keyword>
<gene>
    <name evidence="4" type="ORF">EBB79_02145</name>
</gene>
<feature type="compositionally biased region" description="Low complexity" evidence="1">
    <location>
        <begin position="60"/>
        <end position="78"/>
    </location>
</feature>
<dbReference type="Proteomes" id="UP000283063">
    <property type="component" value="Chromosome"/>
</dbReference>
<feature type="compositionally biased region" description="Acidic residues" evidence="1">
    <location>
        <begin position="143"/>
        <end position="156"/>
    </location>
</feature>
<keyword evidence="2" id="KW-1133">Transmembrane helix</keyword>
<protein>
    <submittedName>
        <fullName evidence="4">Thioredoxin</fullName>
    </submittedName>
</protein>
<feature type="compositionally biased region" description="Basic and acidic residues" evidence="1">
    <location>
        <begin position="177"/>
        <end position="189"/>
    </location>
</feature>
<feature type="transmembrane region" description="Helical" evidence="2">
    <location>
        <begin position="284"/>
        <end position="302"/>
    </location>
</feature>
<dbReference type="InterPro" id="IPR011723">
    <property type="entry name" value="Znf/thioredoxin_put"/>
</dbReference>